<dbReference type="NCBIfam" id="NF008750">
    <property type="entry name" value="PRK11784.1-2"/>
    <property type="match status" value="1"/>
</dbReference>
<accession>A0A7M1B4K9</accession>
<dbReference type="Proteomes" id="UP000593719">
    <property type="component" value="Chromosome"/>
</dbReference>
<dbReference type="AlphaFoldDB" id="A0A7M1B4K9"/>
<dbReference type="InterPro" id="IPR001763">
    <property type="entry name" value="Rhodanese-like_dom"/>
</dbReference>
<dbReference type="EMBL" id="CP041235">
    <property type="protein sequence ID" value="QOP44679.1"/>
    <property type="molecule type" value="Genomic_DNA"/>
</dbReference>
<dbReference type="PANTHER" id="PTHR30401">
    <property type="entry name" value="TRNA 2-SELENOURIDINE SYNTHASE"/>
    <property type="match status" value="1"/>
</dbReference>
<evidence type="ECO:0000256" key="1">
    <source>
        <dbReference type="ARBA" id="ARBA00023266"/>
    </source>
</evidence>
<dbReference type="InterPro" id="IPR036873">
    <property type="entry name" value="Rhodanese-like_dom_sf"/>
</dbReference>
<dbReference type="SMART" id="SM00450">
    <property type="entry name" value="RHOD"/>
    <property type="match status" value="1"/>
</dbReference>
<protein>
    <submittedName>
        <fullName evidence="3">tRNA 2-selenouridine(34) synthase MnmH</fullName>
    </submittedName>
</protein>
<feature type="domain" description="Rhodanese" evidence="2">
    <location>
        <begin position="12"/>
        <end position="135"/>
    </location>
</feature>
<dbReference type="Gene3D" id="3.40.250.10">
    <property type="entry name" value="Rhodanese-like domain"/>
    <property type="match status" value="1"/>
</dbReference>
<keyword evidence="4" id="KW-1185">Reference proteome</keyword>
<dbReference type="InterPro" id="IPR058840">
    <property type="entry name" value="AAA_SelU"/>
</dbReference>
<dbReference type="PROSITE" id="PS50206">
    <property type="entry name" value="RHODANESE_3"/>
    <property type="match status" value="1"/>
</dbReference>
<dbReference type="SUPFAM" id="SSF52540">
    <property type="entry name" value="P-loop containing nucleoside triphosphate hydrolases"/>
    <property type="match status" value="1"/>
</dbReference>
<organism evidence="3 4">
    <name type="scientific">Sulfurimonas sediminis</name>
    <dbReference type="NCBI Taxonomy" id="2590020"/>
    <lineage>
        <taxon>Bacteria</taxon>
        <taxon>Pseudomonadati</taxon>
        <taxon>Campylobacterota</taxon>
        <taxon>Epsilonproteobacteria</taxon>
        <taxon>Campylobacterales</taxon>
        <taxon>Sulfurimonadaceae</taxon>
        <taxon>Sulfurimonas</taxon>
    </lineage>
</organism>
<dbReference type="GO" id="GO:0002098">
    <property type="term" value="P:tRNA wobble uridine modification"/>
    <property type="evidence" value="ECO:0007669"/>
    <property type="project" value="InterPro"/>
</dbReference>
<dbReference type="InterPro" id="IPR027417">
    <property type="entry name" value="P-loop_NTPase"/>
</dbReference>
<name>A0A7M1B4K9_9BACT</name>
<dbReference type="NCBIfam" id="TIGR03167">
    <property type="entry name" value="tRNA_sel_U_synt"/>
    <property type="match status" value="1"/>
</dbReference>
<dbReference type="KEGG" id="ssei:FJR45_01635"/>
<sequence length="362" mass="41611">MTNVTDDFLSIVLNETPLLDVRAPVEFEKGKFINATNLPILNDEERRLVGIRYKEAGNSAAIKLAESLIQNEGKEKRVHLWQDYLKKNPEAKLYCFRGGQRSGIAQEWLKESNIDITRLKGGYKAFRNFLMQQSEDISAITPTLILGGRTGSGKTILLNKLQNAIDLEGVAHHRGSSFGSFVNAQPSQIDFENNLAYRLIQFHHKNFTHLVLEHESHNIGRTFIPKPVYDNFMQGELVLLQTPIEVRALITYEEYVLGALKEYALQYGEEGPKKWAQNVQSGLKRIQKRLGNQLYRQLAQLFDKAYSQDTQAEAKTFYLEWIALLLERYYDPMYDYQIKKSPLPVVFEGNTIDVLHFLQHQS</sequence>
<dbReference type="Pfam" id="PF00581">
    <property type="entry name" value="Rhodanese"/>
    <property type="match status" value="1"/>
</dbReference>
<dbReference type="GO" id="GO:0043828">
    <property type="term" value="F:tRNA 2-selenouridine synthase activity"/>
    <property type="evidence" value="ECO:0007669"/>
    <property type="project" value="InterPro"/>
</dbReference>
<evidence type="ECO:0000313" key="3">
    <source>
        <dbReference type="EMBL" id="QOP44679.1"/>
    </source>
</evidence>
<dbReference type="InterPro" id="IPR017582">
    <property type="entry name" value="SelU"/>
</dbReference>
<evidence type="ECO:0000259" key="2">
    <source>
        <dbReference type="PROSITE" id="PS50206"/>
    </source>
</evidence>
<evidence type="ECO:0000313" key="4">
    <source>
        <dbReference type="Proteomes" id="UP000593719"/>
    </source>
</evidence>
<proteinExistence type="predicted"/>
<dbReference type="Pfam" id="PF26341">
    <property type="entry name" value="AAA_SelU"/>
    <property type="match status" value="1"/>
</dbReference>
<keyword evidence="1" id="KW-0711">Selenium</keyword>
<dbReference type="PANTHER" id="PTHR30401:SF0">
    <property type="entry name" value="TRNA 2-SELENOURIDINE SYNTHASE"/>
    <property type="match status" value="1"/>
</dbReference>
<gene>
    <name evidence="3" type="primary">mnmH</name>
    <name evidence="3" type="ORF">FJR45_01635</name>
</gene>
<dbReference type="NCBIfam" id="NF008751">
    <property type="entry name" value="PRK11784.1-3"/>
    <property type="match status" value="1"/>
</dbReference>
<dbReference type="SUPFAM" id="SSF52821">
    <property type="entry name" value="Rhodanese/Cell cycle control phosphatase"/>
    <property type="match status" value="1"/>
</dbReference>
<reference evidence="3 4" key="1">
    <citation type="submission" date="2019-06" db="EMBL/GenBank/DDBJ databases">
        <title>Sulfurimonas gotlandica sp. nov., a chemoautotrophic and psychrotolerant epsilonproteobacterium isolated from a pelagic redoxcline, and an emended description of the genus Sulfurimonas.</title>
        <authorList>
            <person name="Wang S."/>
            <person name="Jiang L."/>
            <person name="Shao Z."/>
        </authorList>
    </citation>
    <scope>NUCLEOTIDE SEQUENCE [LARGE SCALE GENOMIC DNA]</scope>
    <source>
        <strain evidence="3 4">S2-6</strain>
    </source>
</reference>